<dbReference type="eggNOG" id="ENOG502SHYH">
    <property type="taxonomic scope" value="Eukaryota"/>
</dbReference>
<comment type="similarity">
    <text evidence="1">Belongs to the NmrA-type oxidoreductase family. Isoflavone reductase subfamily.</text>
</comment>
<dbReference type="InterPro" id="IPR008030">
    <property type="entry name" value="NmrA-like"/>
</dbReference>
<dbReference type="Gene3D" id="3.90.25.10">
    <property type="entry name" value="UDP-galactose 4-epimerase, domain 1"/>
    <property type="match status" value="1"/>
</dbReference>
<dbReference type="Proteomes" id="UP000016934">
    <property type="component" value="Unassembled WGS sequence"/>
</dbReference>
<dbReference type="SUPFAM" id="SSF51735">
    <property type="entry name" value="NAD(P)-binding Rossmann-fold domains"/>
    <property type="match status" value="1"/>
</dbReference>
<dbReference type="OMA" id="VISNCFA"/>
<evidence type="ECO:0000313" key="6">
    <source>
        <dbReference type="Proteomes" id="UP000016934"/>
    </source>
</evidence>
<dbReference type="OrthoDB" id="10000533at2759"/>
<name>M2TJU4_COCSN</name>
<dbReference type="HOGENOM" id="CLU_044876_0_0_1"/>
<evidence type="ECO:0000259" key="4">
    <source>
        <dbReference type="Pfam" id="PF05368"/>
    </source>
</evidence>
<dbReference type="PANTHER" id="PTHR47706">
    <property type="entry name" value="NMRA-LIKE FAMILY PROTEIN"/>
    <property type="match status" value="1"/>
</dbReference>
<sequence length="312" mass="34271">MGIVAVAGGTGQLGRTIVEEILKRGGQEVIIFSRKNDELKAKEVGARIVAVDYNNTSSIVTALEENKVDTVISTLNMTISNEPELALLTAANQSKTTKRYIPSLWGVEYTPELCAILPMSTNKLTVLGALESTSLEYTVVINGLFMDYYGQPHVKSHISPLAIVIDMANNAAAIPGSGDVPVAFTYTHDIGRMVVALLTLPKWSKESYIIGDKLTWNEVLQIAQDIKGVKFDVKYDSVETLRKGQTTELPSHTPMYPFFPKEQLQGVLAGFGLFMENGSFDLKPPKEQNLNELFPEIKLASMKEIMGAWKGK</sequence>
<protein>
    <recommendedName>
        <fullName evidence="4">NmrA-like domain-containing protein</fullName>
    </recommendedName>
</protein>
<reference evidence="5 6" key="1">
    <citation type="journal article" date="2012" name="PLoS Pathog.">
        <title>Diverse lifestyles and strategies of plant pathogenesis encoded in the genomes of eighteen Dothideomycetes fungi.</title>
        <authorList>
            <person name="Ohm R.A."/>
            <person name="Feau N."/>
            <person name="Henrissat B."/>
            <person name="Schoch C.L."/>
            <person name="Horwitz B.A."/>
            <person name="Barry K.W."/>
            <person name="Condon B.J."/>
            <person name="Copeland A.C."/>
            <person name="Dhillon B."/>
            <person name="Glaser F."/>
            <person name="Hesse C.N."/>
            <person name="Kosti I."/>
            <person name="LaButti K."/>
            <person name="Lindquist E.A."/>
            <person name="Lucas S."/>
            <person name="Salamov A.A."/>
            <person name="Bradshaw R.E."/>
            <person name="Ciuffetti L."/>
            <person name="Hamelin R.C."/>
            <person name="Kema G.H.J."/>
            <person name="Lawrence C."/>
            <person name="Scott J.A."/>
            <person name="Spatafora J.W."/>
            <person name="Turgeon B.G."/>
            <person name="de Wit P.J.G.M."/>
            <person name="Zhong S."/>
            <person name="Goodwin S.B."/>
            <person name="Grigoriev I.V."/>
        </authorList>
    </citation>
    <scope>NUCLEOTIDE SEQUENCE [LARGE SCALE GENOMIC DNA]</scope>
    <source>
        <strain evidence="6">ND90Pr / ATCC 201652</strain>
    </source>
</reference>
<dbReference type="PANTHER" id="PTHR47706:SF4">
    <property type="entry name" value="NMRA-LIKE DOMAIN-CONTAINING PROTEIN"/>
    <property type="match status" value="1"/>
</dbReference>
<dbReference type="AlphaFoldDB" id="M2TJU4"/>
<reference evidence="6" key="2">
    <citation type="journal article" date="2013" name="PLoS Genet.">
        <title>Comparative genome structure, secondary metabolite, and effector coding capacity across Cochliobolus pathogens.</title>
        <authorList>
            <person name="Condon B.J."/>
            <person name="Leng Y."/>
            <person name="Wu D."/>
            <person name="Bushley K.E."/>
            <person name="Ohm R.A."/>
            <person name="Otillar R."/>
            <person name="Martin J."/>
            <person name="Schackwitz W."/>
            <person name="Grimwood J."/>
            <person name="MohdZainudin N."/>
            <person name="Xue C."/>
            <person name="Wang R."/>
            <person name="Manning V.A."/>
            <person name="Dhillon B."/>
            <person name="Tu Z.J."/>
            <person name="Steffenson B.J."/>
            <person name="Salamov A."/>
            <person name="Sun H."/>
            <person name="Lowry S."/>
            <person name="LaButti K."/>
            <person name="Han J."/>
            <person name="Copeland A."/>
            <person name="Lindquist E."/>
            <person name="Barry K."/>
            <person name="Schmutz J."/>
            <person name="Baker S.E."/>
            <person name="Ciuffetti L.M."/>
            <person name="Grigoriev I.V."/>
            <person name="Zhong S."/>
            <person name="Turgeon B.G."/>
        </authorList>
    </citation>
    <scope>NUCLEOTIDE SEQUENCE [LARGE SCALE GENOMIC DNA]</scope>
    <source>
        <strain evidence="6">ND90Pr / ATCC 201652</strain>
    </source>
</reference>
<dbReference type="EMBL" id="KB445637">
    <property type="protein sequence ID" value="EMD68972.1"/>
    <property type="molecule type" value="Genomic_DNA"/>
</dbReference>
<evidence type="ECO:0000256" key="2">
    <source>
        <dbReference type="ARBA" id="ARBA00022857"/>
    </source>
</evidence>
<proteinExistence type="inferred from homology"/>
<keyword evidence="6" id="KW-1185">Reference proteome</keyword>
<dbReference type="Gene3D" id="3.40.50.720">
    <property type="entry name" value="NAD(P)-binding Rossmann-like Domain"/>
    <property type="match status" value="1"/>
</dbReference>
<accession>M2TJU4</accession>
<organism evidence="5 6">
    <name type="scientific">Cochliobolus sativus (strain ND90Pr / ATCC 201652)</name>
    <name type="common">Common root rot and spot blotch fungus</name>
    <name type="synonym">Bipolaris sorokiniana</name>
    <dbReference type="NCBI Taxonomy" id="665912"/>
    <lineage>
        <taxon>Eukaryota</taxon>
        <taxon>Fungi</taxon>
        <taxon>Dikarya</taxon>
        <taxon>Ascomycota</taxon>
        <taxon>Pezizomycotina</taxon>
        <taxon>Dothideomycetes</taxon>
        <taxon>Pleosporomycetidae</taxon>
        <taxon>Pleosporales</taxon>
        <taxon>Pleosporineae</taxon>
        <taxon>Pleosporaceae</taxon>
        <taxon>Bipolaris</taxon>
    </lineage>
</organism>
<evidence type="ECO:0000313" key="5">
    <source>
        <dbReference type="EMBL" id="EMD68972.1"/>
    </source>
</evidence>
<dbReference type="InterPro" id="IPR051609">
    <property type="entry name" value="NmrA/Isoflavone_reductase-like"/>
</dbReference>
<feature type="domain" description="NmrA-like" evidence="4">
    <location>
        <begin position="4"/>
        <end position="304"/>
    </location>
</feature>
<keyword evidence="3" id="KW-0560">Oxidoreductase</keyword>
<evidence type="ECO:0000256" key="1">
    <source>
        <dbReference type="ARBA" id="ARBA00005725"/>
    </source>
</evidence>
<dbReference type="KEGG" id="bsc:COCSADRAFT_130207"/>
<dbReference type="GO" id="GO:0016491">
    <property type="term" value="F:oxidoreductase activity"/>
    <property type="evidence" value="ECO:0007669"/>
    <property type="project" value="UniProtKB-KW"/>
</dbReference>
<dbReference type="GeneID" id="19130777"/>
<dbReference type="RefSeq" id="XP_007694440.1">
    <property type="nucleotide sequence ID" value="XM_007696250.1"/>
</dbReference>
<keyword evidence="2" id="KW-0521">NADP</keyword>
<gene>
    <name evidence="5" type="ORF">COCSADRAFT_130207</name>
</gene>
<dbReference type="Pfam" id="PF05368">
    <property type="entry name" value="NmrA"/>
    <property type="match status" value="1"/>
</dbReference>
<evidence type="ECO:0000256" key="3">
    <source>
        <dbReference type="ARBA" id="ARBA00023002"/>
    </source>
</evidence>
<dbReference type="InterPro" id="IPR036291">
    <property type="entry name" value="NAD(P)-bd_dom_sf"/>
</dbReference>